<dbReference type="PANTHER" id="PTHR30537:SF74">
    <property type="entry name" value="HTH-TYPE TRANSCRIPTIONAL REGULATOR TRPI"/>
    <property type="match status" value="1"/>
</dbReference>
<dbReference type="RefSeq" id="WP_048879482.1">
    <property type="nucleotide sequence ID" value="NZ_BANC01000073.1"/>
</dbReference>
<evidence type="ECO:0000256" key="4">
    <source>
        <dbReference type="ARBA" id="ARBA00023163"/>
    </source>
</evidence>
<dbReference type="AlphaFoldDB" id="A0A0D6PHD4"/>
<keyword evidence="7" id="KW-1185">Reference proteome</keyword>
<dbReference type="EMBL" id="BANC01000073">
    <property type="protein sequence ID" value="GAN81092.1"/>
    <property type="molecule type" value="Genomic_DNA"/>
</dbReference>
<dbReference type="GO" id="GO:0006351">
    <property type="term" value="P:DNA-templated transcription"/>
    <property type="evidence" value="ECO:0007669"/>
    <property type="project" value="TreeGrafter"/>
</dbReference>
<dbReference type="InterPro" id="IPR036388">
    <property type="entry name" value="WH-like_DNA-bd_sf"/>
</dbReference>
<evidence type="ECO:0000313" key="6">
    <source>
        <dbReference type="EMBL" id="GAN81092.1"/>
    </source>
</evidence>
<dbReference type="PROSITE" id="PS50931">
    <property type="entry name" value="HTH_LYSR"/>
    <property type="match status" value="1"/>
</dbReference>
<protein>
    <submittedName>
        <fullName evidence="6">Transcriptional regulator LysR</fullName>
    </submittedName>
</protein>
<dbReference type="Proteomes" id="UP000032668">
    <property type="component" value="Unassembled WGS sequence"/>
</dbReference>
<evidence type="ECO:0000256" key="1">
    <source>
        <dbReference type="ARBA" id="ARBA00009437"/>
    </source>
</evidence>
<dbReference type="InterPro" id="IPR058163">
    <property type="entry name" value="LysR-type_TF_proteobact-type"/>
</dbReference>
<dbReference type="GO" id="GO:0043565">
    <property type="term" value="F:sequence-specific DNA binding"/>
    <property type="evidence" value="ECO:0007669"/>
    <property type="project" value="TreeGrafter"/>
</dbReference>
<dbReference type="Pfam" id="PF00126">
    <property type="entry name" value="HTH_1"/>
    <property type="match status" value="1"/>
</dbReference>
<dbReference type="FunFam" id="1.10.10.10:FF:000038">
    <property type="entry name" value="Glycine cleavage system transcriptional activator"/>
    <property type="match status" value="1"/>
</dbReference>
<dbReference type="GO" id="GO:0003700">
    <property type="term" value="F:DNA-binding transcription factor activity"/>
    <property type="evidence" value="ECO:0007669"/>
    <property type="project" value="InterPro"/>
</dbReference>
<accession>A0A0D6PHD4</accession>
<organism evidence="6 7">
    <name type="scientific">Acidocella aminolytica 101 = DSM 11237</name>
    <dbReference type="NCBI Taxonomy" id="1120923"/>
    <lineage>
        <taxon>Bacteria</taxon>
        <taxon>Pseudomonadati</taxon>
        <taxon>Pseudomonadota</taxon>
        <taxon>Alphaproteobacteria</taxon>
        <taxon>Acetobacterales</taxon>
        <taxon>Acidocellaceae</taxon>
        <taxon>Acidocella</taxon>
    </lineage>
</organism>
<dbReference type="SUPFAM" id="SSF46785">
    <property type="entry name" value="Winged helix' DNA-binding domain"/>
    <property type="match status" value="1"/>
</dbReference>
<comment type="similarity">
    <text evidence="1">Belongs to the LysR transcriptional regulatory family.</text>
</comment>
<evidence type="ECO:0000256" key="3">
    <source>
        <dbReference type="ARBA" id="ARBA00023125"/>
    </source>
</evidence>
<evidence type="ECO:0000259" key="5">
    <source>
        <dbReference type="PROSITE" id="PS50931"/>
    </source>
</evidence>
<dbReference type="Gene3D" id="3.40.190.10">
    <property type="entry name" value="Periplasmic binding protein-like II"/>
    <property type="match status" value="2"/>
</dbReference>
<proteinExistence type="inferred from homology"/>
<dbReference type="InterPro" id="IPR036390">
    <property type="entry name" value="WH_DNA-bd_sf"/>
</dbReference>
<keyword evidence="3" id="KW-0238">DNA-binding</keyword>
<dbReference type="STRING" id="1120923.SAMN02746095_03860"/>
<keyword evidence="4" id="KW-0804">Transcription</keyword>
<dbReference type="Gene3D" id="1.10.10.10">
    <property type="entry name" value="Winged helix-like DNA-binding domain superfamily/Winged helix DNA-binding domain"/>
    <property type="match status" value="1"/>
</dbReference>
<reference evidence="6 7" key="1">
    <citation type="submission" date="2012-11" db="EMBL/GenBank/DDBJ databases">
        <title>Whole genome sequence of Acidocella aminolytica 101 = DSM 11237.</title>
        <authorList>
            <person name="Azuma Y."/>
            <person name="Higashiura N."/>
            <person name="Hirakawa H."/>
            <person name="Matsushita K."/>
        </authorList>
    </citation>
    <scope>NUCLEOTIDE SEQUENCE [LARGE SCALE GENOMIC DNA]</scope>
    <source>
        <strain evidence="7">101 / DSM 11237</strain>
    </source>
</reference>
<comment type="caution">
    <text evidence="6">The sequence shown here is derived from an EMBL/GenBank/DDBJ whole genome shotgun (WGS) entry which is preliminary data.</text>
</comment>
<dbReference type="InterPro" id="IPR005119">
    <property type="entry name" value="LysR_subst-bd"/>
</dbReference>
<dbReference type="PRINTS" id="PR00039">
    <property type="entry name" value="HTHLYSR"/>
</dbReference>
<evidence type="ECO:0000256" key="2">
    <source>
        <dbReference type="ARBA" id="ARBA00023015"/>
    </source>
</evidence>
<dbReference type="Pfam" id="PF03466">
    <property type="entry name" value="LysR_substrate"/>
    <property type="match status" value="1"/>
</dbReference>
<sequence>MKRGRLPLTALRSFEAAGRHQSFTLAAEELFVSQAAISRQIRELEEMLGHDLFVRRHRQVVLTERGQTLLNLLTESFDDISRILEDIRAAPPDKPLQISVEPSFAACWLIPRLNRFRETYPDIEVMIVSEARMIEFRAGEAEIGIRWSGSASSWPRMQAALLVKAVMSPVLSPTLLPQDGTPLTPSDLLALPLLHEEKRSYWQQWFVAAGLPDVPPQPGPLFAGTSLALDAAARGHGVALGDNVLVEDMLRIGDLVQPFETSIPCGAYWLVAPNFDRLSPAAKVFSDWLKAEFA</sequence>
<dbReference type="OrthoDB" id="9794694at2"/>
<gene>
    <name evidence="6" type="ORF">Aam_075_005</name>
</gene>
<dbReference type="SUPFAM" id="SSF53850">
    <property type="entry name" value="Periplasmic binding protein-like II"/>
    <property type="match status" value="1"/>
</dbReference>
<dbReference type="InterPro" id="IPR000847">
    <property type="entry name" value="LysR_HTH_N"/>
</dbReference>
<feature type="domain" description="HTH lysR-type" evidence="5">
    <location>
        <begin position="6"/>
        <end position="63"/>
    </location>
</feature>
<dbReference type="CDD" id="cd08432">
    <property type="entry name" value="PBP2_GcdR_TrpI_HvrB_AmpR_like"/>
    <property type="match status" value="1"/>
</dbReference>
<name>A0A0D6PHD4_9PROT</name>
<keyword evidence="2" id="KW-0805">Transcription regulation</keyword>
<dbReference type="PANTHER" id="PTHR30537">
    <property type="entry name" value="HTH-TYPE TRANSCRIPTIONAL REGULATOR"/>
    <property type="match status" value="1"/>
</dbReference>
<evidence type="ECO:0000313" key="7">
    <source>
        <dbReference type="Proteomes" id="UP000032668"/>
    </source>
</evidence>